<dbReference type="SUPFAM" id="SSF55729">
    <property type="entry name" value="Acyl-CoA N-acyltransferases (Nat)"/>
    <property type="match status" value="1"/>
</dbReference>
<reference evidence="3 4" key="1">
    <citation type="submission" date="2016-10" db="EMBL/GenBank/DDBJ databases">
        <title>Proteomics and genomics reveal pathogen-plant mechanisms compatible with a hemibiotrophic lifestyle of Diplodia corticola.</title>
        <authorList>
            <person name="Fernandes I."/>
            <person name="De Jonge R."/>
            <person name="Van De Peer Y."/>
            <person name="Devreese B."/>
            <person name="Alves A."/>
            <person name="Esteves A.C."/>
        </authorList>
    </citation>
    <scope>NUCLEOTIDE SEQUENCE [LARGE SCALE GENOMIC DNA]</scope>
    <source>
        <strain evidence="3 4">CBS 112549</strain>
    </source>
</reference>
<dbReference type="Pfam" id="PF13302">
    <property type="entry name" value="Acetyltransf_3"/>
    <property type="match status" value="1"/>
</dbReference>
<evidence type="ECO:0000313" key="4">
    <source>
        <dbReference type="Proteomes" id="UP000183809"/>
    </source>
</evidence>
<dbReference type="AlphaFoldDB" id="A0A1J9RXP7"/>
<dbReference type="GO" id="GO:0016747">
    <property type="term" value="F:acyltransferase activity, transferring groups other than amino-acyl groups"/>
    <property type="evidence" value="ECO:0007669"/>
    <property type="project" value="InterPro"/>
</dbReference>
<dbReference type="Gene3D" id="3.40.630.30">
    <property type="match status" value="1"/>
</dbReference>
<proteinExistence type="predicted"/>
<dbReference type="PANTHER" id="PTHR43328:SF1">
    <property type="entry name" value="N-ACETYLTRANSFERASE DOMAIN-CONTAINING PROTEIN"/>
    <property type="match status" value="1"/>
</dbReference>
<name>A0A1J9RXP7_9PEZI</name>
<dbReference type="EMBL" id="MNUE01000040">
    <property type="protein sequence ID" value="OJD32253.1"/>
    <property type="molecule type" value="Genomic_DNA"/>
</dbReference>
<feature type="domain" description="N-acetyltransferase" evidence="2">
    <location>
        <begin position="57"/>
        <end position="259"/>
    </location>
</feature>
<keyword evidence="4" id="KW-1185">Reference proteome</keyword>
<dbReference type="RefSeq" id="XP_020128513.1">
    <property type="nucleotide sequence ID" value="XM_020275460.1"/>
</dbReference>
<organism evidence="3 4">
    <name type="scientific">Diplodia corticola</name>
    <dbReference type="NCBI Taxonomy" id="236234"/>
    <lineage>
        <taxon>Eukaryota</taxon>
        <taxon>Fungi</taxon>
        <taxon>Dikarya</taxon>
        <taxon>Ascomycota</taxon>
        <taxon>Pezizomycotina</taxon>
        <taxon>Dothideomycetes</taxon>
        <taxon>Dothideomycetes incertae sedis</taxon>
        <taxon>Botryosphaeriales</taxon>
        <taxon>Botryosphaeriaceae</taxon>
        <taxon>Diplodia</taxon>
    </lineage>
</organism>
<feature type="compositionally biased region" description="Low complexity" evidence="1">
    <location>
        <begin position="17"/>
        <end position="47"/>
    </location>
</feature>
<dbReference type="PANTHER" id="PTHR43328">
    <property type="entry name" value="ACETYLTRANSFERASE-RELATED"/>
    <property type="match status" value="1"/>
</dbReference>
<feature type="region of interest" description="Disordered" evidence="1">
    <location>
        <begin position="1"/>
        <end position="50"/>
    </location>
</feature>
<evidence type="ECO:0000256" key="1">
    <source>
        <dbReference type="SAM" id="MobiDB-lite"/>
    </source>
</evidence>
<gene>
    <name evidence="3" type="ORF">BKCO1_400005</name>
</gene>
<dbReference type="OrthoDB" id="630895at2759"/>
<comment type="caution">
    <text evidence="3">The sequence shown here is derived from an EMBL/GenBank/DDBJ whole genome shotgun (WGS) entry which is preliminary data.</text>
</comment>
<protein>
    <submittedName>
        <fullName evidence="3">Gnat family</fullName>
    </submittedName>
</protein>
<dbReference type="STRING" id="236234.A0A1J9RXP7"/>
<evidence type="ECO:0000259" key="2">
    <source>
        <dbReference type="Pfam" id="PF13302"/>
    </source>
</evidence>
<accession>A0A1J9RXP7</accession>
<dbReference type="GeneID" id="31015721"/>
<dbReference type="InterPro" id="IPR000182">
    <property type="entry name" value="GNAT_dom"/>
</dbReference>
<dbReference type="InterPro" id="IPR016181">
    <property type="entry name" value="Acyl_CoA_acyltransferase"/>
</dbReference>
<evidence type="ECO:0000313" key="3">
    <source>
        <dbReference type="EMBL" id="OJD32253.1"/>
    </source>
</evidence>
<sequence length="292" mass="32613">MVTTIHHDPTTTPPTPYLKIPLPTASSSTSSTITPASTSTTSSTPSPNRHRRFTHVLLTPPRRTDGPAAVAALNDPRVYLNLLGPAYPYDLHHWEAWYASLAADAARAAEELRGVEEVRRDGKKEEEEGRKDGKRWWVGSGLPFPVIRGVVDGEEGEKVVFLGKVNVRRADYRTVRDEGERRRLREANAGLGPGEEAKIEWEMGFWLCPEAQGQGIMTTVLRTLLEGFFVDYMNIHNLKGSFLAHNKGSRRVFEKCGFVFESEEVDAFEVVESKTGGVKGVMVNAVHTRWKR</sequence>
<dbReference type="Proteomes" id="UP000183809">
    <property type="component" value="Unassembled WGS sequence"/>
</dbReference>